<keyword evidence="3" id="KW-1185">Reference proteome</keyword>
<name>A0ABC9E2A8_9POAL</name>
<reference evidence="2" key="1">
    <citation type="submission" date="2024-10" db="EMBL/GenBank/DDBJ databases">
        <authorList>
            <person name="Ryan C."/>
        </authorList>
    </citation>
    <scope>NUCLEOTIDE SEQUENCE [LARGE SCALE GENOMIC DNA]</scope>
</reference>
<dbReference type="PANTHER" id="PTHR36480:SF5">
    <property type="entry name" value="LATE EMBRYOGENESIS ABUNDANT PROTEIN LEA-2 SUBGROUP DOMAIN-CONTAINING PROTEIN"/>
    <property type="match status" value="1"/>
</dbReference>
<protein>
    <recommendedName>
        <fullName evidence="4">Late embryogenesis abundant protein LEA-2 subgroup domain-containing protein</fullName>
    </recommendedName>
</protein>
<gene>
    <name evidence="2" type="ORF">URODEC1_LOCUS91627</name>
</gene>
<sequence>MTRARAEPPASAMATTLQRAPWSRRWSTKKFILAAMLGALVAVVVVASISISLAPARLAFSVVYANISMFPSTERSLTTIWFYNLTLEANNTSWRTEVSFVSLSAVIWQSETAWIPADEESWSMPPLLPQGSTRVNFSVQGGQYNEEQAKGPPLPPGALPPPPPPTASSTDADEAAGNSVPANCTVVVEAKVKFRAGGVSTLPYTVTASCKQVDFESGLNETQRIDCNS</sequence>
<evidence type="ECO:0000313" key="3">
    <source>
        <dbReference type="Proteomes" id="UP001497457"/>
    </source>
</evidence>
<evidence type="ECO:0008006" key="4">
    <source>
        <dbReference type="Google" id="ProtNLM"/>
    </source>
</evidence>
<proteinExistence type="predicted"/>
<dbReference type="AlphaFoldDB" id="A0ABC9E2A8"/>
<evidence type="ECO:0000256" key="1">
    <source>
        <dbReference type="SAM" id="MobiDB-lite"/>
    </source>
</evidence>
<organism evidence="2 3">
    <name type="scientific">Urochloa decumbens</name>
    <dbReference type="NCBI Taxonomy" id="240449"/>
    <lineage>
        <taxon>Eukaryota</taxon>
        <taxon>Viridiplantae</taxon>
        <taxon>Streptophyta</taxon>
        <taxon>Embryophyta</taxon>
        <taxon>Tracheophyta</taxon>
        <taxon>Spermatophyta</taxon>
        <taxon>Magnoliopsida</taxon>
        <taxon>Liliopsida</taxon>
        <taxon>Poales</taxon>
        <taxon>Poaceae</taxon>
        <taxon>PACMAD clade</taxon>
        <taxon>Panicoideae</taxon>
        <taxon>Panicodae</taxon>
        <taxon>Paniceae</taxon>
        <taxon>Melinidinae</taxon>
        <taxon>Urochloa</taxon>
    </lineage>
</organism>
<dbReference type="EMBL" id="OZ075146">
    <property type="protein sequence ID" value="CAL5050509.1"/>
    <property type="molecule type" value="Genomic_DNA"/>
</dbReference>
<accession>A0ABC9E2A8</accession>
<dbReference type="Proteomes" id="UP001497457">
    <property type="component" value="Chromosome 36b"/>
</dbReference>
<dbReference type="PANTHER" id="PTHR36480">
    <property type="entry name" value="OS06G0118900 PROTEIN-RELATED"/>
    <property type="match status" value="1"/>
</dbReference>
<feature type="compositionally biased region" description="Pro residues" evidence="1">
    <location>
        <begin position="152"/>
        <end position="166"/>
    </location>
</feature>
<feature type="region of interest" description="Disordered" evidence="1">
    <location>
        <begin position="144"/>
        <end position="178"/>
    </location>
</feature>
<evidence type="ECO:0000313" key="2">
    <source>
        <dbReference type="EMBL" id="CAL5050509.1"/>
    </source>
</evidence>